<accession>G3IKB4</accession>
<reference evidence="3" key="1">
    <citation type="journal article" date="2011" name="Nat. Biotechnol.">
        <title>The genomic sequence of the Chinese hamster ovary (CHO)-K1 cell line.</title>
        <authorList>
            <person name="Xu X."/>
            <person name="Nagarajan H."/>
            <person name="Lewis N.E."/>
            <person name="Pan S."/>
            <person name="Cai Z."/>
            <person name="Liu X."/>
            <person name="Chen W."/>
            <person name="Xie M."/>
            <person name="Wang W."/>
            <person name="Hammond S."/>
            <person name="Andersen M.R."/>
            <person name="Neff N."/>
            <person name="Passarelli B."/>
            <person name="Koh W."/>
            <person name="Fan H.C."/>
            <person name="Wang J."/>
            <person name="Gui Y."/>
            <person name="Lee K.H."/>
            <person name="Betenbaugh M.J."/>
            <person name="Quake S.R."/>
            <person name="Famili I."/>
            <person name="Palsson B.O."/>
            <person name="Wang J."/>
        </authorList>
    </citation>
    <scope>NUCLEOTIDE SEQUENCE [LARGE SCALE GENOMIC DNA]</scope>
    <source>
        <strain evidence="3">CHO K1 cell line</strain>
    </source>
</reference>
<sequence length="121" mass="13709">MEKKCHLLCICFSLCNTVYLTDALAMAKVIVMKSELYFCRCFYFCSPLLIVVECSDICSLPNQQCPDLLAPFAQRPCPRFMLSTVMPFTFVSFLRKAGREQKCPCGSLVLLNYTIIPDIKG</sequence>
<dbReference type="AlphaFoldDB" id="G3IKB4"/>
<evidence type="ECO:0000313" key="2">
    <source>
        <dbReference type="EMBL" id="EGW14104.1"/>
    </source>
</evidence>
<keyword evidence="1" id="KW-0732">Signal</keyword>
<feature type="chain" id="PRO_5003445356" description="Secreted protein" evidence="1">
    <location>
        <begin position="24"/>
        <end position="121"/>
    </location>
</feature>
<organism evidence="2 3">
    <name type="scientific">Cricetulus griseus</name>
    <name type="common">Chinese hamster</name>
    <name type="synonym">Cricetulus barabensis griseus</name>
    <dbReference type="NCBI Taxonomy" id="10029"/>
    <lineage>
        <taxon>Eukaryota</taxon>
        <taxon>Metazoa</taxon>
        <taxon>Chordata</taxon>
        <taxon>Craniata</taxon>
        <taxon>Vertebrata</taxon>
        <taxon>Euteleostomi</taxon>
        <taxon>Mammalia</taxon>
        <taxon>Eutheria</taxon>
        <taxon>Euarchontoglires</taxon>
        <taxon>Glires</taxon>
        <taxon>Rodentia</taxon>
        <taxon>Myomorpha</taxon>
        <taxon>Muroidea</taxon>
        <taxon>Cricetidae</taxon>
        <taxon>Cricetinae</taxon>
        <taxon>Cricetulus</taxon>
    </lineage>
</organism>
<gene>
    <name evidence="2" type="ORF">I79_024313</name>
</gene>
<feature type="signal peptide" evidence="1">
    <location>
        <begin position="1"/>
        <end position="23"/>
    </location>
</feature>
<protein>
    <recommendedName>
        <fullName evidence="4">Secreted protein</fullName>
    </recommendedName>
</protein>
<evidence type="ECO:0008006" key="4">
    <source>
        <dbReference type="Google" id="ProtNLM"/>
    </source>
</evidence>
<evidence type="ECO:0000313" key="3">
    <source>
        <dbReference type="Proteomes" id="UP000001075"/>
    </source>
</evidence>
<proteinExistence type="predicted"/>
<dbReference type="Proteomes" id="UP000001075">
    <property type="component" value="Unassembled WGS sequence"/>
</dbReference>
<name>G3IKB4_CRIGR</name>
<dbReference type="EMBL" id="JH003549">
    <property type="protein sequence ID" value="EGW14104.1"/>
    <property type="molecule type" value="Genomic_DNA"/>
</dbReference>
<evidence type="ECO:0000256" key="1">
    <source>
        <dbReference type="SAM" id="SignalP"/>
    </source>
</evidence>
<dbReference type="InParanoid" id="G3IKB4"/>